<evidence type="ECO:0000313" key="1">
    <source>
        <dbReference type="EMBL" id="AEK26544.1"/>
    </source>
</evidence>
<geneLocation type="mitochondrion" evidence="1"/>
<accession>I1T1W5</accession>
<protein>
    <submittedName>
        <fullName evidence="1">Uncharacterized protein</fullName>
    </submittedName>
</protein>
<keyword evidence="1" id="KW-0496">Mitochondrion</keyword>
<gene>
    <name evidence="1" type="primary">ORF290</name>
</gene>
<dbReference type="AlphaFoldDB" id="I1T1W5"/>
<sequence>MELRKRNLISVLLFTLVAQICFRLLLEGLVPGSGIILPSLRVGLSFLISWGAFQKYFLNMPGLAVSPSSEGRVISYSSGSGSFSNMESGSGGSGWTDFDIDVLTEPFSETEMGGASVNSSIPRVASDEAGPSGQGSVVRNASLESSMRNRILQLERVPNQTFLLGKPRGTYVQDLLGELRKATSQAEYNRLLDFENRDLLIREQKQKSFSIFQEVLSDNADMAKQSPYNPEEVFKDFLTAGRDKLDLEHPTLPVRDRDHLELNWLDQVRQELEDGGTHYLLNVIFSKFGG</sequence>
<reference evidence="1" key="1">
    <citation type="journal article" date="2012" name="Genome Biol. Evol.">
        <title>Evidence against Equimolarity of Large Repeat Arrangements and a Predominant Master Circle Structure of the Mitochondrial Genome from a Monkeyflower (Mimulus guttatus) Lineage with Cryptic CMS.</title>
        <authorList>
            <person name="Mower J.P."/>
            <person name="Case A.L."/>
            <person name="Floro E.R."/>
            <person name="Willis J.H."/>
        </authorList>
    </citation>
    <scope>NUCLEOTIDE SEQUENCE</scope>
    <source>
        <strain evidence="1">IM62</strain>
    </source>
</reference>
<dbReference type="OrthoDB" id="912990at2759"/>
<proteinExistence type="predicted"/>
<dbReference type="EMBL" id="JN098455">
    <property type="protein sequence ID" value="AEK26544.1"/>
    <property type="molecule type" value="Genomic_DNA"/>
</dbReference>
<dbReference type="RefSeq" id="YP_006460166.1">
    <property type="nucleotide sequence ID" value="NC_018041.1"/>
</dbReference>
<dbReference type="GeneID" id="13080240"/>
<organism evidence="1">
    <name type="scientific">Erythranthe guttata</name>
    <name type="common">Yellow monkey flower</name>
    <name type="synonym">Mimulus guttatus</name>
    <dbReference type="NCBI Taxonomy" id="4155"/>
    <lineage>
        <taxon>Eukaryota</taxon>
        <taxon>Viridiplantae</taxon>
        <taxon>Streptophyta</taxon>
        <taxon>Embryophyta</taxon>
        <taxon>Tracheophyta</taxon>
        <taxon>Spermatophyta</taxon>
        <taxon>Magnoliopsida</taxon>
        <taxon>eudicotyledons</taxon>
        <taxon>Gunneridae</taxon>
        <taxon>Pentapetalae</taxon>
        <taxon>asterids</taxon>
        <taxon>lamiids</taxon>
        <taxon>Lamiales</taxon>
        <taxon>Phrymaceae</taxon>
        <taxon>Erythranthe</taxon>
    </lineage>
</organism>
<name>I1T1W5_ERYGU</name>
<dbReference type="OMA" id="VAQICFR"/>